<proteinExistence type="predicted"/>
<comment type="caution">
    <text evidence="2">The sequence shown here is derived from an EMBL/GenBank/DDBJ whole genome shotgun (WGS) entry which is preliminary data.</text>
</comment>
<sequence>MAPFGRSGSHPSDTLLQEELSLPAPDSTNRLKSSRLFSIERGSPSRCSRAVAPFGRSVGPPSIIQVVLRAQWQMALSLLVQHGRGSLRLQWGPPARCIRRTGLPLLVQQSRSSLRLQCGPSVCHLSYVAYLAADRALPPSVCRLKLRCVLGGGRGSPSWYNRAVAPFGHNGGPPPSSHASNHASSPAARLALPVQQSRSSLRKQREPLI</sequence>
<dbReference type="Proteomes" id="UP000290572">
    <property type="component" value="Unassembled WGS sequence"/>
</dbReference>
<evidence type="ECO:0000313" key="3">
    <source>
        <dbReference type="Proteomes" id="UP000290572"/>
    </source>
</evidence>
<keyword evidence="3" id="KW-1185">Reference proteome</keyword>
<name>A0A498M611_LABRO</name>
<dbReference type="EMBL" id="QBIY01012797">
    <property type="protein sequence ID" value="RXN16338.1"/>
    <property type="molecule type" value="Genomic_DNA"/>
</dbReference>
<feature type="region of interest" description="Disordered" evidence="1">
    <location>
        <begin position="170"/>
        <end position="209"/>
    </location>
</feature>
<protein>
    <submittedName>
        <fullName evidence="2">Uncharacterized protein</fullName>
    </submittedName>
</protein>
<reference evidence="2 3" key="1">
    <citation type="submission" date="2018-03" db="EMBL/GenBank/DDBJ databases">
        <title>Draft genome sequence of Rohu Carp (Labeo rohita).</title>
        <authorList>
            <person name="Das P."/>
            <person name="Kushwaha B."/>
            <person name="Joshi C.G."/>
            <person name="Kumar D."/>
            <person name="Nagpure N.S."/>
            <person name="Sahoo L."/>
            <person name="Das S.P."/>
            <person name="Bit A."/>
            <person name="Patnaik S."/>
            <person name="Meher P.K."/>
            <person name="Jayasankar P."/>
            <person name="Koringa P.G."/>
            <person name="Patel N.V."/>
            <person name="Hinsu A.T."/>
            <person name="Kumar R."/>
            <person name="Pandey M."/>
            <person name="Agarwal S."/>
            <person name="Srivastava S."/>
            <person name="Singh M."/>
            <person name="Iquebal M.A."/>
            <person name="Jaiswal S."/>
            <person name="Angadi U.B."/>
            <person name="Kumar N."/>
            <person name="Raza M."/>
            <person name="Shah T.M."/>
            <person name="Rai A."/>
            <person name="Jena J.K."/>
        </authorList>
    </citation>
    <scope>NUCLEOTIDE SEQUENCE [LARGE SCALE GENOMIC DNA]</scope>
    <source>
        <strain evidence="2">DASCIFA01</strain>
        <tissue evidence="2">Testis</tissue>
    </source>
</reference>
<evidence type="ECO:0000313" key="2">
    <source>
        <dbReference type="EMBL" id="RXN16338.1"/>
    </source>
</evidence>
<organism evidence="2 3">
    <name type="scientific">Labeo rohita</name>
    <name type="common">Indian major carp</name>
    <name type="synonym">Cyprinus rohita</name>
    <dbReference type="NCBI Taxonomy" id="84645"/>
    <lineage>
        <taxon>Eukaryota</taxon>
        <taxon>Metazoa</taxon>
        <taxon>Chordata</taxon>
        <taxon>Craniata</taxon>
        <taxon>Vertebrata</taxon>
        <taxon>Euteleostomi</taxon>
        <taxon>Actinopterygii</taxon>
        <taxon>Neopterygii</taxon>
        <taxon>Teleostei</taxon>
        <taxon>Ostariophysi</taxon>
        <taxon>Cypriniformes</taxon>
        <taxon>Cyprinidae</taxon>
        <taxon>Labeoninae</taxon>
        <taxon>Labeonini</taxon>
        <taxon>Labeo</taxon>
    </lineage>
</organism>
<accession>A0A498M611</accession>
<dbReference type="AlphaFoldDB" id="A0A498M611"/>
<feature type="compositionally biased region" description="Low complexity" evidence="1">
    <location>
        <begin position="177"/>
        <end position="188"/>
    </location>
</feature>
<evidence type="ECO:0000256" key="1">
    <source>
        <dbReference type="SAM" id="MobiDB-lite"/>
    </source>
</evidence>
<gene>
    <name evidence="2" type="ORF">ROHU_008444</name>
</gene>